<organism evidence="1 2">
    <name type="scientific">Lineolata rhizophorae</name>
    <dbReference type="NCBI Taxonomy" id="578093"/>
    <lineage>
        <taxon>Eukaryota</taxon>
        <taxon>Fungi</taxon>
        <taxon>Dikarya</taxon>
        <taxon>Ascomycota</taxon>
        <taxon>Pezizomycotina</taxon>
        <taxon>Dothideomycetes</taxon>
        <taxon>Dothideomycetes incertae sedis</taxon>
        <taxon>Lineolatales</taxon>
        <taxon>Lineolataceae</taxon>
        <taxon>Lineolata</taxon>
    </lineage>
</organism>
<dbReference type="EMBL" id="MU001705">
    <property type="protein sequence ID" value="KAF2452681.1"/>
    <property type="molecule type" value="Genomic_DNA"/>
</dbReference>
<dbReference type="AlphaFoldDB" id="A0A6A6NLR7"/>
<accession>A0A6A6NLR7</accession>
<dbReference type="Proteomes" id="UP000799766">
    <property type="component" value="Unassembled WGS sequence"/>
</dbReference>
<proteinExistence type="predicted"/>
<dbReference type="OrthoDB" id="5366687at2759"/>
<protein>
    <submittedName>
        <fullName evidence="1">Uncharacterized protein</fullName>
    </submittedName>
</protein>
<evidence type="ECO:0000313" key="1">
    <source>
        <dbReference type="EMBL" id="KAF2452681.1"/>
    </source>
</evidence>
<sequence>MWCSMPSPLERSRVATVGLFYMCLIHICPLSSRPFVLLKHPDFSASLEKFLTPPNSSVGIYLYQFSETLIHIVQGCGPPKTLSVLSKSTPPNSPLRPLLGSRNHTSLLYLATPRQPHYTYRLRPLRLHHTLQMAEQGTVSAWLTALRQIQENLEDDVDYWQGQVELARSILDDVASTTFLHDGGQWREQVRVISALQSVAFFDADSGYVADMAHWCLNSLLAILQHHPNDSAALYSTSWAPQKGATSFSPHLLTTVPPA</sequence>
<name>A0A6A6NLR7_9PEZI</name>
<evidence type="ECO:0000313" key="2">
    <source>
        <dbReference type="Proteomes" id="UP000799766"/>
    </source>
</evidence>
<keyword evidence="2" id="KW-1185">Reference proteome</keyword>
<gene>
    <name evidence="1" type="ORF">BDY21DRAFT_358406</name>
</gene>
<reference evidence="1" key="1">
    <citation type="journal article" date="2020" name="Stud. Mycol.">
        <title>101 Dothideomycetes genomes: a test case for predicting lifestyles and emergence of pathogens.</title>
        <authorList>
            <person name="Haridas S."/>
            <person name="Albert R."/>
            <person name="Binder M."/>
            <person name="Bloem J."/>
            <person name="Labutti K."/>
            <person name="Salamov A."/>
            <person name="Andreopoulos B."/>
            <person name="Baker S."/>
            <person name="Barry K."/>
            <person name="Bills G."/>
            <person name="Bluhm B."/>
            <person name="Cannon C."/>
            <person name="Castanera R."/>
            <person name="Culley D."/>
            <person name="Daum C."/>
            <person name="Ezra D."/>
            <person name="Gonzalez J."/>
            <person name="Henrissat B."/>
            <person name="Kuo A."/>
            <person name="Liang C."/>
            <person name="Lipzen A."/>
            <person name="Lutzoni F."/>
            <person name="Magnuson J."/>
            <person name="Mondo S."/>
            <person name="Nolan M."/>
            <person name="Ohm R."/>
            <person name="Pangilinan J."/>
            <person name="Park H.-J."/>
            <person name="Ramirez L."/>
            <person name="Alfaro M."/>
            <person name="Sun H."/>
            <person name="Tritt A."/>
            <person name="Yoshinaga Y."/>
            <person name="Zwiers L.-H."/>
            <person name="Turgeon B."/>
            <person name="Goodwin S."/>
            <person name="Spatafora J."/>
            <person name="Crous P."/>
            <person name="Grigoriev I."/>
        </authorList>
    </citation>
    <scope>NUCLEOTIDE SEQUENCE</scope>
    <source>
        <strain evidence="1">ATCC 16933</strain>
    </source>
</reference>